<name>A0A0S7YGU1_UNCT6</name>
<gene>
    <name evidence="1" type="ORF">AMJ52_02485</name>
</gene>
<evidence type="ECO:0000313" key="1">
    <source>
        <dbReference type="EMBL" id="KPJ73981.1"/>
    </source>
</evidence>
<dbReference type="AlphaFoldDB" id="A0A0S7YGU1"/>
<organism evidence="1 2">
    <name type="scientific">candidate division TA06 bacterium DG_78</name>
    <dbReference type="NCBI Taxonomy" id="1703772"/>
    <lineage>
        <taxon>Bacteria</taxon>
        <taxon>Bacteria division TA06</taxon>
    </lineage>
</organism>
<proteinExistence type="predicted"/>
<comment type="caution">
    <text evidence="1">The sequence shown here is derived from an EMBL/GenBank/DDBJ whole genome shotgun (WGS) entry which is preliminary data.</text>
</comment>
<dbReference type="Proteomes" id="UP000051012">
    <property type="component" value="Unassembled WGS sequence"/>
</dbReference>
<sequence length="92" mass="11113">MEDIKYILRRLRKEYPIEAKVKYEFYMAHIAQPIQQLAMKQYPATLRSVERYLDHISFKVKRGMKAGDLYNEIKRLSDNYLPEHKTKTDLPH</sequence>
<protein>
    <submittedName>
        <fullName evidence="1">Uncharacterized protein</fullName>
    </submittedName>
</protein>
<reference evidence="1 2" key="1">
    <citation type="journal article" date="2015" name="Microbiome">
        <title>Genomic resolution of linkages in carbon, nitrogen, and sulfur cycling among widespread estuary sediment bacteria.</title>
        <authorList>
            <person name="Baker B.J."/>
            <person name="Lazar C.S."/>
            <person name="Teske A.P."/>
            <person name="Dick G.J."/>
        </authorList>
    </citation>
    <scope>NUCLEOTIDE SEQUENCE [LARGE SCALE GENOMIC DNA]</scope>
    <source>
        <strain evidence="1">DG_78</strain>
    </source>
</reference>
<accession>A0A0S7YGU1</accession>
<evidence type="ECO:0000313" key="2">
    <source>
        <dbReference type="Proteomes" id="UP000051012"/>
    </source>
</evidence>
<dbReference type="EMBL" id="LJNI01000020">
    <property type="protein sequence ID" value="KPJ73981.1"/>
    <property type="molecule type" value="Genomic_DNA"/>
</dbReference>